<dbReference type="PANTHER" id="PTHR35391:SF7">
    <property type="entry name" value="C2H2-TYPE DOMAIN-CONTAINING PROTEIN"/>
    <property type="match status" value="1"/>
</dbReference>
<dbReference type="InterPro" id="IPR036236">
    <property type="entry name" value="Znf_C2H2_sf"/>
</dbReference>
<reference evidence="7 8" key="1">
    <citation type="journal article" date="2018" name="Nat. Ecol. Evol.">
        <title>Pezizomycetes genomes reveal the molecular basis of ectomycorrhizal truffle lifestyle.</title>
        <authorList>
            <person name="Murat C."/>
            <person name="Payen T."/>
            <person name="Noel B."/>
            <person name="Kuo A."/>
            <person name="Morin E."/>
            <person name="Chen J."/>
            <person name="Kohler A."/>
            <person name="Krizsan K."/>
            <person name="Balestrini R."/>
            <person name="Da Silva C."/>
            <person name="Montanini B."/>
            <person name="Hainaut M."/>
            <person name="Levati E."/>
            <person name="Barry K.W."/>
            <person name="Belfiori B."/>
            <person name="Cichocki N."/>
            <person name="Clum A."/>
            <person name="Dockter R.B."/>
            <person name="Fauchery L."/>
            <person name="Guy J."/>
            <person name="Iotti M."/>
            <person name="Le Tacon F."/>
            <person name="Lindquist E.A."/>
            <person name="Lipzen A."/>
            <person name="Malagnac F."/>
            <person name="Mello A."/>
            <person name="Molinier V."/>
            <person name="Miyauchi S."/>
            <person name="Poulain J."/>
            <person name="Riccioni C."/>
            <person name="Rubini A."/>
            <person name="Sitrit Y."/>
            <person name="Splivallo R."/>
            <person name="Traeger S."/>
            <person name="Wang M."/>
            <person name="Zifcakova L."/>
            <person name="Wipf D."/>
            <person name="Zambonelli A."/>
            <person name="Paolocci F."/>
            <person name="Nowrousian M."/>
            <person name="Ottonello S."/>
            <person name="Baldrian P."/>
            <person name="Spatafora J.W."/>
            <person name="Henrissat B."/>
            <person name="Nagy L.G."/>
            <person name="Aury J.M."/>
            <person name="Wincker P."/>
            <person name="Grigoriev I.V."/>
            <person name="Bonfante P."/>
            <person name="Martin F.M."/>
        </authorList>
    </citation>
    <scope>NUCLEOTIDE SEQUENCE [LARGE SCALE GENOMIC DNA]</scope>
    <source>
        <strain evidence="7 8">RN42</strain>
    </source>
</reference>
<dbReference type="PROSITE" id="PS50157">
    <property type="entry name" value="ZINC_FINGER_C2H2_2"/>
    <property type="match status" value="1"/>
</dbReference>
<feature type="region of interest" description="Disordered" evidence="5">
    <location>
        <begin position="148"/>
        <end position="193"/>
    </location>
</feature>
<evidence type="ECO:0000256" key="3">
    <source>
        <dbReference type="ARBA" id="ARBA00022833"/>
    </source>
</evidence>
<evidence type="ECO:0000256" key="1">
    <source>
        <dbReference type="ARBA" id="ARBA00022723"/>
    </source>
</evidence>
<accession>A0A3N4IIW1</accession>
<evidence type="ECO:0000259" key="6">
    <source>
        <dbReference type="PROSITE" id="PS50157"/>
    </source>
</evidence>
<dbReference type="PANTHER" id="PTHR35391">
    <property type="entry name" value="C2H2-TYPE DOMAIN-CONTAINING PROTEIN-RELATED"/>
    <property type="match status" value="1"/>
</dbReference>
<keyword evidence="3" id="KW-0862">Zinc</keyword>
<evidence type="ECO:0000256" key="2">
    <source>
        <dbReference type="ARBA" id="ARBA00022771"/>
    </source>
</evidence>
<dbReference type="STRING" id="1160509.A0A3N4IIW1"/>
<proteinExistence type="predicted"/>
<feature type="compositionally biased region" description="Basic and acidic residues" evidence="5">
    <location>
        <begin position="184"/>
        <end position="193"/>
    </location>
</feature>
<organism evidence="7 8">
    <name type="scientific">Ascobolus immersus RN42</name>
    <dbReference type="NCBI Taxonomy" id="1160509"/>
    <lineage>
        <taxon>Eukaryota</taxon>
        <taxon>Fungi</taxon>
        <taxon>Dikarya</taxon>
        <taxon>Ascomycota</taxon>
        <taxon>Pezizomycotina</taxon>
        <taxon>Pezizomycetes</taxon>
        <taxon>Pezizales</taxon>
        <taxon>Ascobolaceae</taxon>
        <taxon>Ascobolus</taxon>
    </lineage>
</organism>
<dbReference type="Gene3D" id="3.30.160.60">
    <property type="entry name" value="Classic Zinc Finger"/>
    <property type="match status" value="1"/>
</dbReference>
<dbReference type="PROSITE" id="PS00028">
    <property type="entry name" value="ZINC_FINGER_C2H2_1"/>
    <property type="match status" value="1"/>
</dbReference>
<evidence type="ECO:0000313" key="7">
    <source>
        <dbReference type="EMBL" id="RPA86083.1"/>
    </source>
</evidence>
<dbReference type="SMART" id="SM00355">
    <property type="entry name" value="ZnF_C2H2"/>
    <property type="match status" value="3"/>
</dbReference>
<dbReference type="EMBL" id="ML119651">
    <property type="protein sequence ID" value="RPA86083.1"/>
    <property type="molecule type" value="Genomic_DNA"/>
</dbReference>
<feature type="domain" description="C2H2-type" evidence="6">
    <location>
        <begin position="657"/>
        <end position="686"/>
    </location>
</feature>
<gene>
    <name evidence="7" type="ORF">BJ508DRAFT_411645</name>
</gene>
<dbReference type="AlphaFoldDB" id="A0A3N4IIW1"/>
<dbReference type="SUPFAM" id="SSF57667">
    <property type="entry name" value="beta-beta-alpha zinc fingers"/>
    <property type="match status" value="1"/>
</dbReference>
<evidence type="ECO:0000256" key="5">
    <source>
        <dbReference type="SAM" id="MobiDB-lite"/>
    </source>
</evidence>
<dbReference type="GO" id="GO:0008270">
    <property type="term" value="F:zinc ion binding"/>
    <property type="evidence" value="ECO:0007669"/>
    <property type="project" value="UniProtKB-KW"/>
</dbReference>
<keyword evidence="8" id="KW-1185">Reference proteome</keyword>
<keyword evidence="1" id="KW-0479">Metal-binding</keyword>
<keyword evidence="2 4" id="KW-0863">Zinc-finger</keyword>
<evidence type="ECO:0000313" key="8">
    <source>
        <dbReference type="Proteomes" id="UP000275078"/>
    </source>
</evidence>
<evidence type="ECO:0000256" key="4">
    <source>
        <dbReference type="PROSITE-ProRule" id="PRU00042"/>
    </source>
</evidence>
<protein>
    <recommendedName>
        <fullName evidence="6">C2H2-type domain-containing protein</fullName>
    </recommendedName>
</protein>
<dbReference type="Proteomes" id="UP000275078">
    <property type="component" value="Unassembled WGS sequence"/>
</dbReference>
<dbReference type="FunFam" id="3.30.160.60:FF:000065">
    <property type="entry name" value="B-cell CLL/lymphoma 6, member B"/>
    <property type="match status" value="1"/>
</dbReference>
<dbReference type="OrthoDB" id="20872at2759"/>
<name>A0A3N4IIW1_ASCIM</name>
<sequence length="691" mass="76716">MDDLTSLGNPSAKAASEEAVYVPQAYVPTVTVSTSSWDFSIALPRTVDSAPNYGSEFASLVSQCGAGLHRLYQASIATTKTLRKLQDIQHRFVVWASSIGLSSSEEGTTPLLAIRPADNRIQVSLLRSLLDSVQELLDLSNAAPGSFTSAIVGRDPESSSESDDVAIPKSDSEDYSEDGTGSDRSIEGDDIEHGHLSRNYSNIELRKLYGSTQTFPSTSGVSTLSHTELNTDVSGARAKDQKASRIWRLLRRANDILDRLNRYTVHQQPMKADPPTYQTIQRSSEAHAGLFHTLVSRSFPTASSGFLNRLAKTVESRRENLQSRMLAQSYTSIEAPFCPYCGQVFAIPVHGSSSLADAPNVRMIKEHVLTHIQPYVCLFPDCNLSEAYFDTFEQCLSHMQWRHTLLWCCPTPTHQDSLYDKPEHLIEHFRRSHSGRYTARQMRQLLRSSGKPAPDTFQVLAESYQPRNAEKIEAHDAKLSDFCPFCNNFDGSMTPGECFQLEKSSDKLQTSANTIEVHIQRHMEKLAIMSLPDQALSALKLDALGNSGQGQYRPTVSMDEKLGPGGKYVVSDHPGDASGYSTYLPLYNTLSPNPTLVTTVGQNQAVYSSADSGFGYSSSRPRPCEVPGCEVVIKRDADWHRHIREAHPEAEANSRPYECSVCDQKFRRRGQLSDHQRRRGHQAIQSITFEV</sequence>
<dbReference type="InterPro" id="IPR013087">
    <property type="entry name" value="Znf_C2H2_type"/>
</dbReference>